<dbReference type="Proteomes" id="UP000299084">
    <property type="component" value="Unassembled WGS sequence"/>
</dbReference>
<reference evidence="1 2" key="1">
    <citation type="journal article" date="2019" name="Mol. Ecol. Resour.">
        <title>Improving Illumina assemblies with Hi-C and long reads: an example with the North African dromedary.</title>
        <authorList>
            <person name="Elbers J.P."/>
            <person name="Rogers M.F."/>
            <person name="Perelman P.L."/>
            <person name="Proskuryakova A.A."/>
            <person name="Serdyukova N.A."/>
            <person name="Johnson W.E."/>
            <person name="Horin P."/>
            <person name="Corander J."/>
            <person name="Murphy D."/>
            <person name="Burger P.A."/>
        </authorList>
    </citation>
    <scope>NUCLEOTIDE SEQUENCE [LARGE SCALE GENOMIC DNA]</scope>
    <source>
        <strain evidence="1">Drom800</strain>
        <tissue evidence="1">Blood</tissue>
    </source>
</reference>
<organism evidence="1 2">
    <name type="scientific">Camelus dromedarius</name>
    <name type="common">Dromedary</name>
    <name type="synonym">Arabian camel</name>
    <dbReference type="NCBI Taxonomy" id="9838"/>
    <lineage>
        <taxon>Eukaryota</taxon>
        <taxon>Metazoa</taxon>
        <taxon>Chordata</taxon>
        <taxon>Craniata</taxon>
        <taxon>Vertebrata</taxon>
        <taxon>Euteleostomi</taxon>
        <taxon>Mammalia</taxon>
        <taxon>Eutheria</taxon>
        <taxon>Laurasiatheria</taxon>
        <taxon>Artiodactyla</taxon>
        <taxon>Tylopoda</taxon>
        <taxon>Camelidae</taxon>
        <taxon>Camelus</taxon>
    </lineage>
</organism>
<dbReference type="AlphaFoldDB" id="A0A5N4C9F1"/>
<protein>
    <submittedName>
        <fullName evidence="1">Uncharacterized protein</fullName>
    </submittedName>
</protein>
<sequence length="56" mass="6221">MSALFSTSIQCTSKQGLRGKGGGCDTRHSACPWRTVARWRACLLSEVALSCYQERR</sequence>
<dbReference type="EMBL" id="JWIN03000032">
    <property type="protein sequence ID" value="KAB1255532.1"/>
    <property type="molecule type" value="Genomic_DNA"/>
</dbReference>
<name>A0A5N4C9F1_CAMDR</name>
<evidence type="ECO:0000313" key="1">
    <source>
        <dbReference type="EMBL" id="KAB1255532.1"/>
    </source>
</evidence>
<proteinExistence type="predicted"/>
<keyword evidence="2" id="KW-1185">Reference proteome</keyword>
<evidence type="ECO:0000313" key="2">
    <source>
        <dbReference type="Proteomes" id="UP000299084"/>
    </source>
</evidence>
<accession>A0A5N4C9F1</accession>
<comment type="caution">
    <text evidence="1">The sequence shown here is derived from an EMBL/GenBank/DDBJ whole genome shotgun (WGS) entry which is preliminary data.</text>
</comment>
<gene>
    <name evidence="1" type="ORF">Cadr_000027973</name>
</gene>